<feature type="domain" description="NAB" evidence="5">
    <location>
        <begin position="13"/>
        <end position="93"/>
    </location>
</feature>
<dbReference type="EMBL" id="JBBNAG010000013">
    <property type="protein sequence ID" value="KAK9083736.1"/>
    <property type="molecule type" value="Genomic_DNA"/>
</dbReference>
<comment type="caution">
    <text evidence="6">The sequence shown here is derived from an EMBL/GenBank/DDBJ whole genome shotgun (WGS) entry which is preliminary data.</text>
</comment>
<name>A0AAP0DZC4_9MAGN</name>
<feature type="compositionally biased region" description="Polar residues" evidence="4">
    <location>
        <begin position="152"/>
        <end position="163"/>
    </location>
</feature>
<dbReference type="GO" id="GO:0051015">
    <property type="term" value="F:actin filament binding"/>
    <property type="evidence" value="ECO:0007669"/>
    <property type="project" value="TreeGrafter"/>
</dbReference>
<feature type="coiled-coil region" evidence="3">
    <location>
        <begin position="543"/>
        <end position="818"/>
    </location>
</feature>
<evidence type="ECO:0000259" key="5">
    <source>
        <dbReference type="PROSITE" id="PS51774"/>
    </source>
</evidence>
<evidence type="ECO:0000256" key="4">
    <source>
        <dbReference type="SAM" id="MobiDB-lite"/>
    </source>
</evidence>
<evidence type="ECO:0000313" key="7">
    <source>
        <dbReference type="Proteomes" id="UP001419268"/>
    </source>
</evidence>
<dbReference type="Gene3D" id="1.20.5.170">
    <property type="match status" value="1"/>
</dbReference>
<dbReference type="Proteomes" id="UP001419268">
    <property type="component" value="Unassembled WGS sequence"/>
</dbReference>
<dbReference type="PANTHER" id="PTHR32258">
    <property type="entry name" value="PROTEIN NETWORKED 4A"/>
    <property type="match status" value="1"/>
</dbReference>
<dbReference type="PANTHER" id="PTHR32258:SF6">
    <property type="entry name" value="PROTEIN NETWORKED 1A"/>
    <property type="match status" value="1"/>
</dbReference>
<feature type="coiled-coil region" evidence="3">
    <location>
        <begin position="1178"/>
        <end position="1275"/>
    </location>
</feature>
<evidence type="ECO:0000256" key="1">
    <source>
        <dbReference type="ARBA" id="ARBA00023054"/>
    </source>
</evidence>
<dbReference type="PROSITE" id="PS51774">
    <property type="entry name" value="NAB"/>
    <property type="match status" value="1"/>
</dbReference>
<accession>A0AAP0DZC4</accession>
<keyword evidence="7" id="KW-1185">Reference proteome</keyword>
<sequence length="1833" mass="209551">MATLTHAESRRMYSWWWDSHISPKNSKWLQENLTDMDAKVKAMIKLIELDADSFARRAEMYYKKRPELMKLVEEFYRAYRALAERYDHATGALRQAHRTMAEAFPNQVPLVLTDDSPSGPFPMESEPHTPEMPHPMRAFVDLDDLQKEDLGPSSQFHSLNRNGLHTDESDFSASRKGLKQLNEFSGSGEGRVRKGLNFHEDEEQRSEKREAVHVCKSDAEVHTLKEALAKLEAEKESSLLQYRQSLERLSNLETEVSNAQEDARGLNEHMRKAENEVQTLKQSLVKLETEKDAAIQQYQQCLERVSNLESKISVAEKDAGGLTERACKAEDEVQMLKQALARLEAEKDAILIQHKQCLEIITNMESKIAQAEEEARGHKDRADKAEAEIQSLKQIIAKLHEEKEASAIQYQRCLETISHLETKVSSTEEEIKRLNNEIASGVAKLNSTEQQYLLLDRDNHARQKEVETLIQKIKMQKQELFDRQSELENFRSLLHEESLRSVKAEATLQALQTLHTESQEQQRVLAVDLQKSVLMLKDMEYWGRGLEEEVHRIKEENKSLNEQNFSSAMSMTSMQDEIMKLKERILKLEEEVELRVDQRNALQQEIYCLKEEISDLNRHHQDVIKQVDSVGLNLESLGSSVKELQEENVKLKEMHQKENDEKLALLHKLENMEKLLEKNAFLENSLSDVNAELEGLRERVKELEDSFQVLQGEKSTLFAEKATIISQLEVATTNMEKLSEKNSFLENSLSDTNVELEGLKAKSKSLEESCESLDKERAALIDERETLVSHLKTFQLKLEELDKKYTALADKYLDLEKEKECTIHRVEELQVSLDLEKQEHGSIVQLTEIRLTSLEEQILLLQEESLWRKKEYEEEQDKSIKAQVEISILQMCIYDLEEKNILLTRECQKYFDELKLSEEMISELKDESLVQQKETNVLLKQIESLRIGIQQVSKLLKIESDSGCQSKVEQDQMLIQHILQKIEDAETALLVMQDEKQEILLEKSILVTLLGQLRLESADLESETKTLDSKFKAQTEELLILKTGQQGLQEIKEQLQLEVQAGREREGVLNEAIEALNTKLSVLQEAYLSVKSESEKLQEENGSLTVELSDLKREKCTLEEENNILLREAIALDNLFMVFKSFKAEKAVEVQQLAKDLNDLHEVNGLLEVEVTATRGKLQVAETENLQLKVSVEKLESELEMSRNVTQQLNSELELKADMLNQKEMELSEVGQKLKDKETENMELCININGLQRDYEESTLKSKDLEKQLLELSEVNNHRDMEICCLNDVNEKFKEEMTNLHEEIGQRKLREENLSSELVEARNKIELQEAEATSLYGELQHSVILGSLFEEKVRELLSACQKLGNDGALKCEEAEQMKERILALESENGGLKSEFASCFFVINYLNDSLKSLEDHVASRTKLLMDYNQETKDVPLQSQLHEKNSREVTADRGQTVVDNGTSSVRGLESTVKAVENAVIEMERVALQESFVTNIKLVAAMKELEELKSKNSFYAKEKLKVVPANLKPRAETEISKVRNGTVVKDIPLDQASECSPFDHRIGQQGKSRREKAQTDDQMLELWEATEHDCIVYHQLNNGDNAATAPTAEDPYHQIESVEGQRSGYPSSELQMEKELAVDKLEVSRRFKGMSRQGTKKKTLERLASDGQMLVNIQITIEDLKKKIAMSTKGKHAKGTTEYDDLKKQLEKIDESVTQLVDLNAKLTKSAEGSPSPTRGKATGEESDDSSKIRRRKVIEQARRGSEKIGRLQLELQQIQFVLLKLEDANEAKARSTTRRSTKVLLRDYIYGGGRNGQKKKKAPCCACMTPATRGDSSGD</sequence>
<comment type="similarity">
    <text evidence="2">Belongs to the NET family.</text>
</comment>
<reference evidence="6 7" key="1">
    <citation type="submission" date="2024-01" db="EMBL/GenBank/DDBJ databases">
        <title>Genome assemblies of Stephania.</title>
        <authorList>
            <person name="Yang L."/>
        </authorList>
    </citation>
    <scope>NUCLEOTIDE SEQUENCE [LARGE SCALE GENOMIC DNA]</scope>
    <source>
        <strain evidence="6">JXDWG</strain>
        <tissue evidence="6">Leaf</tissue>
    </source>
</reference>
<organism evidence="6 7">
    <name type="scientific">Stephania cephalantha</name>
    <dbReference type="NCBI Taxonomy" id="152367"/>
    <lineage>
        <taxon>Eukaryota</taxon>
        <taxon>Viridiplantae</taxon>
        <taxon>Streptophyta</taxon>
        <taxon>Embryophyta</taxon>
        <taxon>Tracheophyta</taxon>
        <taxon>Spermatophyta</taxon>
        <taxon>Magnoliopsida</taxon>
        <taxon>Ranunculales</taxon>
        <taxon>Menispermaceae</taxon>
        <taxon>Menispermoideae</taxon>
        <taxon>Cissampelideae</taxon>
        <taxon>Stephania</taxon>
    </lineage>
</organism>
<dbReference type="InterPro" id="IPR051861">
    <property type="entry name" value="NET_actin-binding_domain"/>
</dbReference>
<evidence type="ECO:0000313" key="6">
    <source>
        <dbReference type="EMBL" id="KAK9083736.1"/>
    </source>
</evidence>
<feature type="coiled-coil region" evidence="3">
    <location>
        <begin position="221"/>
        <end position="451"/>
    </location>
</feature>
<feature type="region of interest" description="Disordered" evidence="4">
    <location>
        <begin position="1719"/>
        <end position="1748"/>
    </location>
</feature>
<feature type="coiled-coil region" evidence="3">
    <location>
        <begin position="1311"/>
        <end position="1338"/>
    </location>
</feature>
<feature type="coiled-coil region" evidence="3">
    <location>
        <begin position="1080"/>
        <end position="1114"/>
    </location>
</feature>
<proteinExistence type="inferred from homology"/>
<feature type="region of interest" description="Disordered" evidence="4">
    <location>
        <begin position="150"/>
        <end position="174"/>
    </location>
</feature>
<protein>
    <recommendedName>
        <fullName evidence="5">NAB domain-containing protein</fullName>
    </recommendedName>
</protein>
<evidence type="ECO:0000256" key="2">
    <source>
        <dbReference type="ARBA" id="ARBA00038006"/>
    </source>
</evidence>
<dbReference type="GO" id="GO:0005886">
    <property type="term" value="C:plasma membrane"/>
    <property type="evidence" value="ECO:0007669"/>
    <property type="project" value="TreeGrafter"/>
</dbReference>
<dbReference type="InterPro" id="IPR011684">
    <property type="entry name" value="NAB"/>
</dbReference>
<evidence type="ECO:0000256" key="3">
    <source>
        <dbReference type="SAM" id="Coils"/>
    </source>
</evidence>
<dbReference type="Pfam" id="PF07765">
    <property type="entry name" value="KIP1"/>
    <property type="match status" value="1"/>
</dbReference>
<gene>
    <name evidence="6" type="ORF">Scep_030207</name>
</gene>
<keyword evidence="1 3" id="KW-0175">Coiled coil</keyword>
<feature type="coiled-coil region" evidence="3">
    <location>
        <begin position="975"/>
        <end position="1002"/>
    </location>
</feature>